<dbReference type="RefSeq" id="WP_102247259.1">
    <property type="nucleotide sequence ID" value="NZ_CP025682.1"/>
</dbReference>
<feature type="transmembrane region" description="Helical" evidence="1">
    <location>
        <begin position="49"/>
        <end position="68"/>
    </location>
</feature>
<evidence type="ECO:0000313" key="3">
    <source>
        <dbReference type="Proteomes" id="UP000242205"/>
    </source>
</evidence>
<accession>A0A2I6S7F9</accession>
<dbReference type="KEGG" id="atw:C0099_09785"/>
<organism evidence="2 3">
    <name type="scientific">Pseudazoarcus pumilus</name>
    <dbReference type="NCBI Taxonomy" id="2067960"/>
    <lineage>
        <taxon>Bacteria</taxon>
        <taxon>Pseudomonadati</taxon>
        <taxon>Pseudomonadota</taxon>
        <taxon>Betaproteobacteria</taxon>
        <taxon>Rhodocyclales</taxon>
        <taxon>Zoogloeaceae</taxon>
        <taxon>Pseudazoarcus</taxon>
    </lineage>
</organism>
<dbReference type="AlphaFoldDB" id="A0A2I6S7F9"/>
<keyword evidence="1" id="KW-1133">Transmembrane helix</keyword>
<keyword evidence="1" id="KW-0472">Membrane</keyword>
<keyword evidence="3" id="KW-1185">Reference proteome</keyword>
<protein>
    <submittedName>
        <fullName evidence="2">Uncharacterized protein</fullName>
    </submittedName>
</protein>
<feature type="transmembrane region" description="Helical" evidence="1">
    <location>
        <begin position="20"/>
        <end position="42"/>
    </location>
</feature>
<gene>
    <name evidence="2" type="ORF">C0099_09785</name>
</gene>
<dbReference type="Proteomes" id="UP000242205">
    <property type="component" value="Chromosome"/>
</dbReference>
<keyword evidence="1" id="KW-0812">Transmembrane</keyword>
<proteinExistence type="predicted"/>
<name>A0A2I6S7F9_9RHOO</name>
<sequence>MYEIWLGLNIFFEIALTALPLPLLIGYGVVLVGLFVLALVFARGAFRRALMPAVVLGVIVLVIGFFLLPGLTRSSLGEMGYWVDWATLIGLAAACGGLVAALAWPAIALMRRS</sequence>
<feature type="transmembrane region" description="Helical" evidence="1">
    <location>
        <begin position="88"/>
        <end position="110"/>
    </location>
</feature>
<evidence type="ECO:0000313" key="2">
    <source>
        <dbReference type="EMBL" id="AUN95193.1"/>
    </source>
</evidence>
<evidence type="ECO:0000256" key="1">
    <source>
        <dbReference type="SAM" id="Phobius"/>
    </source>
</evidence>
<dbReference type="EMBL" id="CP025682">
    <property type="protein sequence ID" value="AUN95193.1"/>
    <property type="molecule type" value="Genomic_DNA"/>
</dbReference>
<reference evidence="2 3" key="1">
    <citation type="submission" date="2018-01" db="EMBL/GenBank/DDBJ databases">
        <authorList>
            <person name="Fu G.-Y."/>
        </authorList>
    </citation>
    <scope>NUCLEOTIDE SEQUENCE [LARGE SCALE GENOMIC DNA]</scope>
    <source>
        <strain evidence="2 3">SY39</strain>
    </source>
</reference>